<reference evidence="1 2" key="1">
    <citation type="journal article" date="2024" name="Chem. Sci.">
        <title>Discovery of megapolipeptins by genome mining of a Burkholderiales bacteria collection.</title>
        <authorList>
            <person name="Paulo B.S."/>
            <person name="Recchia M.J.J."/>
            <person name="Lee S."/>
            <person name="Fergusson C.H."/>
            <person name="Romanowski S.B."/>
            <person name="Hernandez A."/>
            <person name="Krull N."/>
            <person name="Liu D.Y."/>
            <person name="Cavanagh H."/>
            <person name="Bos A."/>
            <person name="Gray C.A."/>
            <person name="Murphy B.T."/>
            <person name="Linington R.G."/>
            <person name="Eustaquio A.S."/>
        </authorList>
    </citation>
    <scope>NUCLEOTIDE SEQUENCE [LARGE SCALE GENOMIC DNA]</scope>
    <source>
        <strain evidence="1 2">RL17-350-BIC-A</strain>
    </source>
</reference>
<name>A0ABW9B623_9BURK</name>
<keyword evidence="2" id="KW-1185">Reference proteome</keyword>
<evidence type="ECO:0000313" key="2">
    <source>
        <dbReference type="Proteomes" id="UP001629230"/>
    </source>
</evidence>
<protein>
    <submittedName>
        <fullName evidence="1">Uncharacterized protein</fullName>
    </submittedName>
</protein>
<dbReference type="RefSeq" id="WP_408183065.1">
    <property type="nucleotide sequence ID" value="NZ_JAQQEZ010000083.1"/>
</dbReference>
<dbReference type="EMBL" id="JAQQEZ010000083">
    <property type="protein sequence ID" value="MFM0008142.1"/>
    <property type="molecule type" value="Genomic_DNA"/>
</dbReference>
<sequence length="66" mass="7166">MLLFESARVDATFGIESTNGKRAPNNAHRVSVHKLDLDAGHSRPLPCKNGQTVACRISQHPVETDA</sequence>
<evidence type="ECO:0000313" key="1">
    <source>
        <dbReference type="EMBL" id="MFM0008142.1"/>
    </source>
</evidence>
<dbReference type="Proteomes" id="UP001629230">
    <property type="component" value="Unassembled WGS sequence"/>
</dbReference>
<comment type="caution">
    <text evidence="1">The sequence shown here is derived from an EMBL/GenBank/DDBJ whole genome shotgun (WGS) entry which is preliminary data.</text>
</comment>
<gene>
    <name evidence="1" type="ORF">PQR57_45440</name>
</gene>
<proteinExistence type="predicted"/>
<organism evidence="1 2">
    <name type="scientific">Paraburkholderia dipogonis</name>
    <dbReference type="NCBI Taxonomy" id="1211383"/>
    <lineage>
        <taxon>Bacteria</taxon>
        <taxon>Pseudomonadati</taxon>
        <taxon>Pseudomonadota</taxon>
        <taxon>Betaproteobacteria</taxon>
        <taxon>Burkholderiales</taxon>
        <taxon>Burkholderiaceae</taxon>
        <taxon>Paraburkholderia</taxon>
    </lineage>
</organism>
<accession>A0ABW9B623</accession>